<evidence type="ECO:0000313" key="10">
    <source>
        <dbReference type="Proteomes" id="UP000034231"/>
    </source>
</evidence>
<dbReference type="SMART" id="SM00532">
    <property type="entry name" value="LIGANc"/>
    <property type="match status" value="1"/>
</dbReference>
<dbReference type="InterPro" id="IPR004150">
    <property type="entry name" value="NAD_DNA_ligase_OB"/>
</dbReference>
<keyword evidence="4" id="KW-0227">DNA damage</keyword>
<evidence type="ECO:0000256" key="5">
    <source>
        <dbReference type="ARBA" id="ARBA00023027"/>
    </source>
</evidence>
<dbReference type="Proteomes" id="UP000034231">
    <property type="component" value="Unassembled WGS sequence"/>
</dbReference>
<dbReference type="GO" id="GO:0003911">
    <property type="term" value="F:DNA ligase (NAD+) activity"/>
    <property type="evidence" value="ECO:0007669"/>
    <property type="project" value="UniProtKB-EC"/>
</dbReference>
<protein>
    <recommendedName>
        <fullName evidence="1">DNA ligase (NAD(+))</fullName>
        <ecNumber evidence="1">6.5.1.2</ecNumber>
    </recommendedName>
</protein>
<dbReference type="SUPFAM" id="SSF50249">
    <property type="entry name" value="Nucleic acid-binding proteins"/>
    <property type="match status" value="1"/>
</dbReference>
<gene>
    <name evidence="9" type="ORF">US68_C0005G0054</name>
</gene>
<dbReference type="SUPFAM" id="SSF52113">
    <property type="entry name" value="BRCT domain"/>
    <property type="match status" value="1"/>
</dbReference>
<dbReference type="Pfam" id="PF00533">
    <property type="entry name" value="BRCT"/>
    <property type="match status" value="1"/>
</dbReference>
<dbReference type="PROSITE" id="PS50172">
    <property type="entry name" value="BRCT"/>
    <property type="match status" value="1"/>
</dbReference>
<organism evidence="9 10">
    <name type="scientific">Candidatus Shapirobacteria bacterium GW2011_GWE1_38_10</name>
    <dbReference type="NCBI Taxonomy" id="1618488"/>
    <lineage>
        <taxon>Bacteria</taxon>
        <taxon>Candidatus Shapironibacteriota</taxon>
    </lineage>
</organism>
<comment type="catalytic activity">
    <reaction evidence="7">
        <text>NAD(+) + (deoxyribonucleotide)n-3'-hydroxyl + 5'-phospho-(deoxyribonucleotide)m = (deoxyribonucleotide)n+m + AMP + beta-nicotinamide D-nucleotide.</text>
        <dbReference type="EC" id="6.5.1.2"/>
    </reaction>
</comment>
<name>A0A0G0I7G7_9BACT</name>
<dbReference type="InterPro" id="IPR036420">
    <property type="entry name" value="BRCT_dom_sf"/>
</dbReference>
<proteinExistence type="predicted"/>
<evidence type="ECO:0000259" key="8">
    <source>
        <dbReference type="PROSITE" id="PS50172"/>
    </source>
</evidence>
<keyword evidence="5" id="KW-0520">NAD</keyword>
<dbReference type="Pfam" id="PF14520">
    <property type="entry name" value="HHH_5"/>
    <property type="match status" value="1"/>
</dbReference>
<dbReference type="GO" id="GO:0006281">
    <property type="term" value="P:DNA repair"/>
    <property type="evidence" value="ECO:0007669"/>
    <property type="project" value="UniProtKB-KW"/>
</dbReference>
<dbReference type="SUPFAM" id="SSF56091">
    <property type="entry name" value="DNA ligase/mRNA capping enzyme, catalytic domain"/>
    <property type="match status" value="1"/>
</dbReference>
<comment type="caution">
    <text evidence="9">The sequence shown here is derived from an EMBL/GenBank/DDBJ whole genome shotgun (WGS) entry which is preliminary data.</text>
</comment>
<dbReference type="Gene3D" id="1.10.150.20">
    <property type="entry name" value="5' to 3' exonuclease, C-terminal subdomain"/>
    <property type="match status" value="2"/>
</dbReference>
<dbReference type="InterPro" id="IPR013839">
    <property type="entry name" value="DNAligase_adenylation"/>
</dbReference>
<keyword evidence="2 9" id="KW-0436">Ligase</keyword>
<evidence type="ECO:0000256" key="7">
    <source>
        <dbReference type="ARBA" id="ARBA00034005"/>
    </source>
</evidence>
<evidence type="ECO:0000256" key="2">
    <source>
        <dbReference type="ARBA" id="ARBA00022598"/>
    </source>
</evidence>
<dbReference type="SUPFAM" id="SSF47781">
    <property type="entry name" value="RuvA domain 2-like"/>
    <property type="match status" value="1"/>
</dbReference>
<feature type="domain" description="BRCT" evidence="8">
    <location>
        <begin position="382"/>
        <end position="459"/>
    </location>
</feature>
<evidence type="ECO:0000256" key="1">
    <source>
        <dbReference type="ARBA" id="ARBA00012722"/>
    </source>
</evidence>
<dbReference type="Gene3D" id="3.30.470.30">
    <property type="entry name" value="DNA ligase/mRNA capping enzyme"/>
    <property type="match status" value="1"/>
</dbReference>
<dbReference type="EC" id="6.5.1.2" evidence="1"/>
<feature type="non-terminal residue" evidence="9">
    <location>
        <position position="1"/>
    </location>
</feature>
<evidence type="ECO:0000256" key="3">
    <source>
        <dbReference type="ARBA" id="ARBA00022705"/>
    </source>
</evidence>
<dbReference type="Gene3D" id="3.40.50.10190">
    <property type="entry name" value="BRCT domain"/>
    <property type="match status" value="1"/>
</dbReference>
<reference evidence="9 10" key="1">
    <citation type="journal article" date="2015" name="Nature">
        <title>rRNA introns, odd ribosomes, and small enigmatic genomes across a large radiation of phyla.</title>
        <authorList>
            <person name="Brown C.T."/>
            <person name="Hug L.A."/>
            <person name="Thomas B.C."/>
            <person name="Sharon I."/>
            <person name="Castelle C.J."/>
            <person name="Singh A."/>
            <person name="Wilkins M.J."/>
            <person name="Williams K.H."/>
            <person name="Banfield J.F."/>
        </authorList>
    </citation>
    <scope>NUCLEOTIDE SEQUENCE [LARGE SCALE GENOMIC DNA]</scope>
</reference>
<sequence>QISEEKYSNPRNAASGLSQRLDGKYSEYCSLLAVDILSETESESNKISELKSLGFTPVDSLLCHSFEEIEKIYQKFLRLDRLGYPFEIDGLVIKINDLKVARQLGVKNNRPKFQVAYKFPADSNTSLIKDIVWQVGPMGSVTPVAEVEPVELSGAIINFASLGNYNLVIKKDLNVGDIIEISRRGDVIPHIEKIVTKVTPGHVDIPILCPDCKTKLIREDKYLRCPNSSNCLSQILGSLRLFCDTLEILGLSDKTIRKLYQANKIRLPGDFFKLSVADISGLDNLGEKSGKNIIHQIQNKKSLTLKQVFDSAIIPNFSAARVQQLITAGFGTPEKIINLSQNELESLPGFQKTLARKVWQGIQLRKTWIESILSQVTIKSIDNSQKLSGLTFCITGNLSKPRPEFIELIESQGGKFISAVSQNTDYLLTNETDSKSSKFITAQKLKVKIINEDDFQKLL</sequence>
<dbReference type="Gene3D" id="2.40.50.140">
    <property type="entry name" value="Nucleic acid-binding proteins"/>
    <property type="match status" value="1"/>
</dbReference>
<dbReference type="GO" id="GO:0006260">
    <property type="term" value="P:DNA replication"/>
    <property type="evidence" value="ECO:0007669"/>
    <property type="project" value="UniProtKB-KW"/>
</dbReference>
<dbReference type="SMART" id="SM00292">
    <property type="entry name" value="BRCT"/>
    <property type="match status" value="1"/>
</dbReference>
<dbReference type="Pfam" id="PF03120">
    <property type="entry name" value="OB_DNA_ligase"/>
    <property type="match status" value="1"/>
</dbReference>
<keyword evidence="3" id="KW-0235">DNA replication</keyword>
<evidence type="ECO:0000256" key="6">
    <source>
        <dbReference type="ARBA" id="ARBA00023204"/>
    </source>
</evidence>
<dbReference type="AlphaFoldDB" id="A0A0G0I7G7"/>
<dbReference type="InterPro" id="IPR010994">
    <property type="entry name" value="RuvA_2-like"/>
</dbReference>
<dbReference type="EMBL" id="LBTX01000005">
    <property type="protein sequence ID" value="KKQ50487.1"/>
    <property type="molecule type" value="Genomic_DNA"/>
</dbReference>
<dbReference type="CDD" id="cd17748">
    <property type="entry name" value="BRCT_DNA_ligase_like"/>
    <property type="match status" value="1"/>
</dbReference>
<dbReference type="InterPro" id="IPR013840">
    <property type="entry name" value="DNAligase_N"/>
</dbReference>
<keyword evidence="6" id="KW-0234">DNA repair</keyword>
<dbReference type="InterPro" id="IPR001357">
    <property type="entry name" value="BRCT_dom"/>
</dbReference>
<dbReference type="PATRIC" id="fig|1618488.3.peg.273"/>
<evidence type="ECO:0000256" key="4">
    <source>
        <dbReference type="ARBA" id="ARBA00022763"/>
    </source>
</evidence>
<dbReference type="Pfam" id="PF01653">
    <property type="entry name" value="DNA_ligase_aden"/>
    <property type="match status" value="1"/>
</dbReference>
<dbReference type="InterPro" id="IPR012340">
    <property type="entry name" value="NA-bd_OB-fold"/>
</dbReference>
<evidence type="ECO:0000313" key="9">
    <source>
        <dbReference type="EMBL" id="KKQ50487.1"/>
    </source>
</evidence>
<accession>A0A0G0I7G7</accession>